<name>A0A1G4M6Y4_LACFM</name>
<dbReference type="Proteomes" id="UP000190831">
    <property type="component" value="Chromosome A"/>
</dbReference>
<organism evidence="1 2">
    <name type="scientific">Lachancea fermentati</name>
    <name type="common">Zygosaccharomyces fermentati</name>
    <dbReference type="NCBI Taxonomy" id="4955"/>
    <lineage>
        <taxon>Eukaryota</taxon>
        <taxon>Fungi</taxon>
        <taxon>Dikarya</taxon>
        <taxon>Ascomycota</taxon>
        <taxon>Saccharomycotina</taxon>
        <taxon>Saccharomycetes</taxon>
        <taxon>Saccharomycetales</taxon>
        <taxon>Saccharomycetaceae</taxon>
        <taxon>Lachancea</taxon>
    </lineage>
</organism>
<dbReference type="OrthoDB" id="376826at2759"/>
<gene>
    <name evidence="1" type="ORF">LAFE_0A03400G</name>
</gene>
<dbReference type="OMA" id="HIETYPI"/>
<dbReference type="Pfam" id="PF17316">
    <property type="entry name" value="Perilipin_2"/>
    <property type="match status" value="1"/>
</dbReference>
<evidence type="ECO:0000313" key="1">
    <source>
        <dbReference type="EMBL" id="SCV99448.1"/>
    </source>
</evidence>
<sequence>MFHKHESRTVPTVEQQPVEDVSKFQSKALVHINSYPLVQETEGFLSKVPAARILAANTKPIYESVVNSKPAQWVLPLTKMVDSIADRTLSLTDRVVPSLKTKTYHRLGEEAMLPYTYTKSAVGKVGTATISAADTYVYTPTHNQVLKFRQFYNEKVYDTHGRPLIRSSLDPIVAPCNKKFEAVTHTYLPEGKQVPTDGYNSEISRSAALTVNLVQRAAPVAESRVTNLVLAPYRYAKHVNSIFNHNLDKQEDLSLKNSWIASKNAVAELNKETLDYVRNTAPVRKMSRSKRFAPASAVSPIAA</sequence>
<keyword evidence="2" id="KW-1185">Reference proteome</keyword>
<accession>A0A1G4M6Y4</accession>
<evidence type="ECO:0000313" key="2">
    <source>
        <dbReference type="Proteomes" id="UP000190831"/>
    </source>
</evidence>
<protein>
    <submittedName>
        <fullName evidence="1">LAFE_0A03400g1_1</fullName>
    </submittedName>
</protein>
<dbReference type="AlphaFoldDB" id="A0A1G4M6Y4"/>
<reference evidence="1 2" key="1">
    <citation type="submission" date="2016-03" db="EMBL/GenBank/DDBJ databases">
        <authorList>
            <person name="Devillers H."/>
        </authorList>
    </citation>
    <scope>NUCLEOTIDE SEQUENCE [LARGE SCALE GENOMIC DNA]</scope>
    <source>
        <strain evidence="1">CBS 6772</strain>
    </source>
</reference>
<dbReference type="EMBL" id="LT598487">
    <property type="protein sequence ID" value="SCV99448.1"/>
    <property type="molecule type" value="Genomic_DNA"/>
</dbReference>
<proteinExistence type="predicted"/>